<dbReference type="OrthoDB" id="720511at2759"/>
<reference evidence="1" key="2">
    <citation type="submission" date="2015-07" db="EMBL/GenBank/DDBJ databases">
        <authorList>
            <person name="Noorani M."/>
        </authorList>
    </citation>
    <scope>NUCLEOTIDE SEQUENCE</scope>
    <source>
        <strain evidence="1">Yugu1</strain>
    </source>
</reference>
<gene>
    <name evidence="1" type="ORF">SETIT_1G230700v2</name>
</gene>
<evidence type="ECO:0000313" key="1">
    <source>
        <dbReference type="EMBL" id="RCV07267.1"/>
    </source>
</evidence>
<dbReference type="EMBL" id="CM003528">
    <property type="protein sequence ID" value="RCV07267.1"/>
    <property type="molecule type" value="Genomic_DNA"/>
</dbReference>
<organism evidence="1">
    <name type="scientific">Setaria italica</name>
    <name type="common">Foxtail millet</name>
    <name type="synonym">Panicum italicum</name>
    <dbReference type="NCBI Taxonomy" id="4555"/>
    <lineage>
        <taxon>Eukaryota</taxon>
        <taxon>Viridiplantae</taxon>
        <taxon>Streptophyta</taxon>
        <taxon>Embryophyta</taxon>
        <taxon>Tracheophyta</taxon>
        <taxon>Spermatophyta</taxon>
        <taxon>Magnoliopsida</taxon>
        <taxon>Liliopsida</taxon>
        <taxon>Poales</taxon>
        <taxon>Poaceae</taxon>
        <taxon>PACMAD clade</taxon>
        <taxon>Panicoideae</taxon>
        <taxon>Panicodae</taxon>
        <taxon>Paniceae</taxon>
        <taxon>Cenchrinae</taxon>
        <taxon>Setaria</taxon>
    </lineage>
</organism>
<name>A0A368PNA4_SETIT</name>
<accession>A0A368PNA4</accession>
<reference evidence="1" key="1">
    <citation type="journal article" date="2012" name="Nat. Biotechnol.">
        <title>Reference genome sequence of the model plant Setaria.</title>
        <authorList>
            <person name="Bennetzen J.L."/>
            <person name="Schmutz J."/>
            <person name="Wang H."/>
            <person name="Percifield R."/>
            <person name="Hawkins J."/>
            <person name="Pontaroli A.C."/>
            <person name="Estep M."/>
            <person name="Feng L."/>
            <person name="Vaughn J.N."/>
            <person name="Grimwood J."/>
            <person name="Jenkins J."/>
            <person name="Barry K."/>
            <person name="Lindquist E."/>
            <person name="Hellsten U."/>
            <person name="Deshpande S."/>
            <person name="Wang X."/>
            <person name="Wu X."/>
            <person name="Mitros T."/>
            <person name="Triplett J."/>
            <person name="Yang X."/>
            <person name="Ye C.Y."/>
            <person name="Mauro-Herrera M."/>
            <person name="Wang L."/>
            <person name="Li P."/>
            <person name="Sharma M."/>
            <person name="Sharma R."/>
            <person name="Ronald P.C."/>
            <person name="Panaud O."/>
            <person name="Kellogg E.A."/>
            <person name="Brutnell T.P."/>
            <person name="Doust A.N."/>
            <person name="Tuskan G.A."/>
            <person name="Rokhsar D."/>
            <person name="Devos K.M."/>
        </authorList>
    </citation>
    <scope>NUCLEOTIDE SEQUENCE [LARGE SCALE GENOMIC DNA]</scope>
    <source>
        <strain evidence="1">Yugu1</strain>
    </source>
</reference>
<protein>
    <submittedName>
        <fullName evidence="1">Uncharacterized protein</fullName>
    </submittedName>
</protein>
<dbReference type="AlphaFoldDB" id="A0A368PNA4"/>
<sequence>MPPELPLRRPSEISISGRFVRTASRLDLSFLGARVYLLARIPSLRLVRTSRLCCASCLFIFPKGTTVTLPPSASSREELDPDFFVAERSPMRRRPKLHGSTPVVSPSQICLSHSPLSETLCVHV</sequence>
<proteinExistence type="predicted"/>